<keyword evidence="3" id="KW-1185">Reference proteome</keyword>
<protein>
    <submittedName>
        <fullName evidence="2">Uncharacterized protein</fullName>
    </submittedName>
</protein>
<comment type="caution">
    <text evidence="2">The sequence shown here is derived from an EMBL/GenBank/DDBJ whole genome shotgun (WGS) entry which is preliminary data.</text>
</comment>
<dbReference type="OrthoDB" id="773251at2"/>
<dbReference type="RefSeq" id="WP_129876255.1">
    <property type="nucleotide sequence ID" value="NZ_SEWG01000003.1"/>
</dbReference>
<feature type="transmembrane region" description="Helical" evidence="1">
    <location>
        <begin position="6"/>
        <end position="28"/>
    </location>
</feature>
<proteinExistence type="predicted"/>
<gene>
    <name evidence="2" type="ORF">EWM62_08640</name>
</gene>
<evidence type="ECO:0000313" key="3">
    <source>
        <dbReference type="Proteomes" id="UP000293331"/>
    </source>
</evidence>
<organism evidence="2 3">
    <name type="scientific">Mucilaginibacter terrigena</name>
    <dbReference type="NCBI Taxonomy" id="2492395"/>
    <lineage>
        <taxon>Bacteria</taxon>
        <taxon>Pseudomonadati</taxon>
        <taxon>Bacteroidota</taxon>
        <taxon>Sphingobacteriia</taxon>
        <taxon>Sphingobacteriales</taxon>
        <taxon>Sphingobacteriaceae</taxon>
        <taxon>Mucilaginibacter</taxon>
    </lineage>
</organism>
<evidence type="ECO:0000256" key="1">
    <source>
        <dbReference type="SAM" id="Phobius"/>
    </source>
</evidence>
<name>A0A4Q5LLS9_9SPHI</name>
<dbReference type="EMBL" id="SEWG01000003">
    <property type="protein sequence ID" value="RYU90704.1"/>
    <property type="molecule type" value="Genomic_DNA"/>
</dbReference>
<reference evidence="2 3" key="1">
    <citation type="submission" date="2019-02" db="EMBL/GenBank/DDBJ databases">
        <title>Bacterial novel species Mucilaginibacter sp. 17JY9-4 isolated from soil.</title>
        <authorList>
            <person name="Jung H.-Y."/>
        </authorList>
    </citation>
    <scope>NUCLEOTIDE SEQUENCE [LARGE SCALE GENOMIC DNA]</scope>
    <source>
        <strain evidence="2 3">17JY9-4</strain>
    </source>
</reference>
<keyword evidence="1" id="KW-1133">Transmembrane helix</keyword>
<dbReference type="Proteomes" id="UP000293331">
    <property type="component" value="Unassembled WGS sequence"/>
</dbReference>
<accession>A0A4Q5LLS9</accession>
<keyword evidence="1" id="KW-0472">Membrane</keyword>
<evidence type="ECO:0000313" key="2">
    <source>
        <dbReference type="EMBL" id="RYU90704.1"/>
    </source>
</evidence>
<keyword evidence="1" id="KW-0812">Transmembrane</keyword>
<dbReference type="AlphaFoldDB" id="A0A4Q5LLS9"/>
<sequence>MTWLQTLFVIAGVLIVFLVIREFFTWYWKMNEISAKQSATNELLKQQNELIAANNELLEKFVDDFTNK</sequence>